<protein>
    <submittedName>
        <fullName evidence="1">Uncharacterized protein</fullName>
    </submittedName>
</protein>
<proteinExistence type="predicted"/>
<dbReference type="AlphaFoldDB" id="A0A392UW79"/>
<evidence type="ECO:0000313" key="2">
    <source>
        <dbReference type="Proteomes" id="UP000265520"/>
    </source>
</evidence>
<name>A0A392UW79_9FABA</name>
<dbReference type="Proteomes" id="UP000265520">
    <property type="component" value="Unassembled WGS sequence"/>
</dbReference>
<organism evidence="1 2">
    <name type="scientific">Trifolium medium</name>
    <dbReference type="NCBI Taxonomy" id="97028"/>
    <lineage>
        <taxon>Eukaryota</taxon>
        <taxon>Viridiplantae</taxon>
        <taxon>Streptophyta</taxon>
        <taxon>Embryophyta</taxon>
        <taxon>Tracheophyta</taxon>
        <taxon>Spermatophyta</taxon>
        <taxon>Magnoliopsida</taxon>
        <taxon>eudicotyledons</taxon>
        <taxon>Gunneridae</taxon>
        <taxon>Pentapetalae</taxon>
        <taxon>rosids</taxon>
        <taxon>fabids</taxon>
        <taxon>Fabales</taxon>
        <taxon>Fabaceae</taxon>
        <taxon>Papilionoideae</taxon>
        <taxon>50 kb inversion clade</taxon>
        <taxon>NPAAA clade</taxon>
        <taxon>Hologalegina</taxon>
        <taxon>IRL clade</taxon>
        <taxon>Trifolieae</taxon>
        <taxon>Trifolium</taxon>
    </lineage>
</organism>
<dbReference type="EMBL" id="LXQA010992617">
    <property type="protein sequence ID" value="MCI80304.1"/>
    <property type="molecule type" value="Genomic_DNA"/>
</dbReference>
<accession>A0A392UW79</accession>
<keyword evidence="2" id="KW-1185">Reference proteome</keyword>
<evidence type="ECO:0000313" key="1">
    <source>
        <dbReference type="EMBL" id="MCI80304.1"/>
    </source>
</evidence>
<comment type="caution">
    <text evidence="1">The sequence shown here is derived from an EMBL/GenBank/DDBJ whole genome shotgun (WGS) entry which is preliminary data.</text>
</comment>
<feature type="non-terminal residue" evidence="1">
    <location>
        <position position="1"/>
    </location>
</feature>
<reference evidence="1 2" key="1">
    <citation type="journal article" date="2018" name="Front. Plant Sci.">
        <title>Red Clover (Trifolium pratense) and Zigzag Clover (T. medium) - A Picture of Genomic Similarities and Differences.</title>
        <authorList>
            <person name="Dluhosova J."/>
            <person name="Istvanek J."/>
            <person name="Nedelnik J."/>
            <person name="Repkova J."/>
        </authorList>
    </citation>
    <scope>NUCLEOTIDE SEQUENCE [LARGE SCALE GENOMIC DNA]</scope>
    <source>
        <strain evidence="2">cv. 10/8</strain>
        <tissue evidence="1">Leaf</tissue>
    </source>
</reference>
<sequence>TRGGCGVPLSIFPLPRPIFFSDLAVLLCSQPRPVRSSVDARRKRSVELFLFWS</sequence>